<proteinExistence type="predicted"/>
<dbReference type="Proteomes" id="UP000694036">
    <property type="component" value="Chromosome"/>
</dbReference>
<gene>
    <name evidence="2" type="ORF">J5U22_00571</name>
</gene>
<feature type="transmembrane region" description="Helical" evidence="1">
    <location>
        <begin position="20"/>
        <end position="38"/>
    </location>
</feature>
<dbReference type="EMBL" id="CP077713">
    <property type="protein sequence ID" value="QXJ34026.1"/>
    <property type="molecule type" value="Genomic_DNA"/>
</dbReference>
<dbReference type="AlphaFoldDB" id="A0A8F5BZ47"/>
<accession>A0A8F5BZ47</accession>
<keyword evidence="1" id="KW-1133">Transmembrane helix</keyword>
<keyword evidence="1" id="KW-0472">Membrane</keyword>
<keyword evidence="3" id="KW-1185">Reference proteome</keyword>
<organism evidence="2 3">
    <name type="scientific">Saccharolobus shibatae</name>
    <dbReference type="NCBI Taxonomy" id="2286"/>
    <lineage>
        <taxon>Archaea</taxon>
        <taxon>Thermoproteota</taxon>
        <taxon>Thermoprotei</taxon>
        <taxon>Sulfolobales</taxon>
        <taxon>Sulfolobaceae</taxon>
        <taxon>Saccharolobus</taxon>
    </lineage>
</organism>
<evidence type="ECO:0000313" key="2">
    <source>
        <dbReference type="EMBL" id="QXJ34026.1"/>
    </source>
</evidence>
<evidence type="ECO:0000313" key="3">
    <source>
        <dbReference type="Proteomes" id="UP000694036"/>
    </source>
</evidence>
<sequence length="40" mass="4835">MNLTFRKIEEFSKAFFIEKVSILEAFLFVLNYIHILLLKD</sequence>
<reference evidence="2 3" key="1">
    <citation type="journal article" date="2021" name="Environ. Microbiol.">
        <title>New insights into the diversity and evolution of the archaeal mobilome from three complete genomes of Saccharolobus shibatae.</title>
        <authorList>
            <person name="Medvedeva S."/>
            <person name="Brandt D."/>
            <person name="Cvirkaite-Krupovic V."/>
            <person name="Liu Y."/>
            <person name="Severinov K."/>
            <person name="Ishino S."/>
            <person name="Ishino Y."/>
            <person name="Prangishvili D."/>
            <person name="Kalinowski J."/>
            <person name="Krupovic M."/>
        </authorList>
    </citation>
    <scope>NUCLEOTIDE SEQUENCE [LARGE SCALE GENOMIC DNA]</scope>
    <source>
        <strain evidence="2 3">S38A</strain>
    </source>
</reference>
<name>A0A8F5BZ47_9CREN</name>
<evidence type="ECO:0000256" key="1">
    <source>
        <dbReference type="SAM" id="Phobius"/>
    </source>
</evidence>
<keyword evidence="1" id="KW-0812">Transmembrane</keyword>
<protein>
    <submittedName>
        <fullName evidence="2">Uncharacterized protein</fullName>
    </submittedName>
</protein>